<keyword evidence="1" id="KW-0378">Hydrolase</keyword>
<dbReference type="PANTHER" id="PTHR45766">
    <property type="entry name" value="DNA ANNEALING HELICASE AND ENDONUCLEASE ZRANB3 FAMILY MEMBER"/>
    <property type="match status" value="1"/>
</dbReference>
<dbReference type="Gene3D" id="3.40.50.300">
    <property type="entry name" value="P-loop containing nucleotide triphosphate hydrolases"/>
    <property type="match status" value="1"/>
</dbReference>
<dbReference type="InterPro" id="IPR000330">
    <property type="entry name" value="SNF2_N"/>
</dbReference>
<proteinExistence type="predicted"/>
<dbReference type="Pfam" id="PF00176">
    <property type="entry name" value="SNF2-rel_dom"/>
    <property type="match status" value="1"/>
</dbReference>
<evidence type="ECO:0000259" key="2">
    <source>
        <dbReference type="PROSITE" id="PS51192"/>
    </source>
</evidence>
<reference evidence="3 4" key="1">
    <citation type="submission" date="2018-06" db="EMBL/GenBank/DDBJ databases">
        <authorList>
            <consortium name="Pathogen Informatics"/>
            <person name="Doyle S."/>
        </authorList>
    </citation>
    <scope>NUCLEOTIDE SEQUENCE [LARGE SCALE GENOMIC DNA]</scope>
    <source>
        <strain evidence="3 4">NCTC11009</strain>
    </source>
</reference>
<dbReference type="EMBL" id="UATH01000001">
    <property type="protein sequence ID" value="SPY08064.1"/>
    <property type="molecule type" value="Genomic_DNA"/>
</dbReference>
<name>A0A2X1WHH0_9BURK</name>
<dbReference type="GO" id="GO:0016787">
    <property type="term" value="F:hydrolase activity"/>
    <property type="evidence" value="ECO:0007669"/>
    <property type="project" value="UniProtKB-KW"/>
</dbReference>
<evidence type="ECO:0000313" key="4">
    <source>
        <dbReference type="Proteomes" id="UP000250242"/>
    </source>
</evidence>
<dbReference type="GO" id="GO:0005524">
    <property type="term" value="F:ATP binding"/>
    <property type="evidence" value="ECO:0007669"/>
    <property type="project" value="InterPro"/>
</dbReference>
<dbReference type="Gene3D" id="3.40.50.10810">
    <property type="entry name" value="Tandem AAA-ATPase domain"/>
    <property type="match status" value="1"/>
</dbReference>
<dbReference type="InterPro" id="IPR027417">
    <property type="entry name" value="P-loop_NTPase"/>
</dbReference>
<dbReference type="InterPro" id="IPR038718">
    <property type="entry name" value="SNF2-like_sf"/>
</dbReference>
<dbReference type="Proteomes" id="UP000250242">
    <property type="component" value="Unassembled WGS sequence"/>
</dbReference>
<accession>A0A2X1WHH0</accession>
<feature type="domain" description="Helicase ATP-binding" evidence="2">
    <location>
        <begin position="76"/>
        <end position="226"/>
    </location>
</feature>
<dbReference type="GO" id="GO:0006281">
    <property type="term" value="P:DNA repair"/>
    <property type="evidence" value="ECO:0007669"/>
    <property type="project" value="TreeGrafter"/>
</dbReference>
<dbReference type="PROSITE" id="PS51192">
    <property type="entry name" value="HELICASE_ATP_BIND_1"/>
    <property type="match status" value="1"/>
</dbReference>
<dbReference type="PANTHER" id="PTHR45766:SF6">
    <property type="entry name" value="SWI_SNF-RELATED MATRIX-ASSOCIATED ACTIN-DEPENDENT REGULATOR OF CHROMATIN SUBFAMILY A-LIKE PROTEIN 1"/>
    <property type="match status" value="1"/>
</dbReference>
<protein>
    <submittedName>
        <fullName evidence="3">SNF2 family N-terminal domain</fullName>
    </submittedName>
</protein>
<dbReference type="SUPFAM" id="SSF52540">
    <property type="entry name" value="P-loop containing nucleoside triphosphate hydrolases"/>
    <property type="match status" value="2"/>
</dbReference>
<dbReference type="AlphaFoldDB" id="A0A2X1WHH0"/>
<dbReference type="InterPro" id="IPR014001">
    <property type="entry name" value="Helicase_ATP-bd"/>
</dbReference>
<dbReference type="GO" id="GO:0031297">
    <property type="term" value="P:replication fork processing"/>
    <property type="evidence" value="ECO:0007669"/>
    <property type="project" value="TreeGrafter"/>
</dbReference>
<organism evidence="3 4">
    <name type="scientific">Oligella urethralis</name>
    <dbReference type="NCBI Taxonomy" id="90245"/>
    <lineage>
        <taxon>Bacteria</taxon>
        <taxon>Pseudomonadati</taxon>
        <taxon>Pseudomonadota</taxon>
        <taxon>Betaproteobacteria</taxon>
        <taxon>Burkholderiales</taxon>
        <taxon>Alcaligenaceae</taxon>
        <taxon>Oligella</taxon>
    </lineage>
</organism>
<dbReference type="RefSeq" id="WP_113062535.1">
    <property type="nucleotide sequence ID" value="NZ_UATH01000001.1"/>
</dbReference>
<dbReference type="SMART" id="SM00487">
    <property type="entry name" value="DEXDc"/>
    <property type="match status" value="1"/>
</dbReference>
<sequence length="502" mass="56914">MNQEVTSVALENYKMLVNFDNHYKNYMANQTPVETVVSPTPYEVVKENFQLPFELYKFQEDTVNKLALLPHAGYYLDVGAGKTATSIASFLYKLAVGAVDKLVVIMPPVLIDGWYKTFEMYPDLKGKVTIYRGTPTQRKKINLGSTLITLVGIQIFKADFERFDKVFGDKTAVIFDEAAAIKNISSQNYRYFREFALGKSTMLLTGTPLSKPTDGYAYMTFTAPGLYRNYSIFCGRYEGSRDFFGNVVSWRNLEELNEALQINSVRILKQDVLHELPEVTYTPLYYELNKQHYTLYTKLALEEMLVLEDGGKIDATTASALYHKLGQIICNYDYFSGKENAKSTCYELLDQVLSEIGDEKLVIFSNYRLTNRSLERHLQRHNVVTAFGDNSVAVNNKNIQTFIDDPECKILIGQPSSIGVGVNGLQDVCRNILFLEVPTLTLFHQSVARLHRTGQKQGVNVRIAVALNTLQVRQTENLINNDTLVNKVIRNAEDLRDALFGK</sequence>
<gene>
    <name evidence="3" type="ORF">NCTC11009_01281</name>
</gene>
<evidence type="ECO:0000313" key="3">
    <source>
        <dbReference type="EMBL" id="SPY08064.1"/>
    </source>
</evidence>
<evidence type="ECO:0000256" key="1">
    <source>
        <dbReference type="ARBA" id="ARBA00022801"/>
    </source>
</evidence>